<keyword evidence="1" id="KW-1133">Transmembrane helix</keyword>
<dbReference type="InterPro" id="IPR007720">
    <property type="entry name" value="PigQ/GPI1"/>
</dbReference>
<dbReference type="PANTHER" id="PTHR21329:SF3">
    <property type="entry name" value="PHOSPHATIDYLINOSITOL N-ACETYLGLUCOSAMINYLTRANSFERASE SUBUNIT Q"/>
    <property type="match status" value="1"/>
</dbReference>
<comment type="caution">
    <text evidence="2">The sequence shown here is derived from an EMBL/GenBank/DDBJ whole genome shotgun (WGS) entry which is preliminary data.</text>
</comment>
<dbReference type="EMBL" id="JACDTQ010000356">
    <property type="protein sequence ID" value="KAF5928627.1"/>
    <property type="molecule type" value="Genomic_DNA"/>
</dbReference>
<organism evidence="2 3">
    <name type="scientific">Diceros bicornis minor</name>
    <name type="common">South-central black rhinoceros</name>
    <dbReference type="NCBI Taxonomy" id="77932"/>
    <lineage>
        <taxon>Eukaryota</taxon>
        <taxon>Metazoa</taxon>
        <taxon>Chordata</taxon>
        <taxon>Craniata</taxon>
        <taxon>Vertebrata</taxon>
        <taxon>Euteleostomi</taxon>
        <taxon>Mammalia</taxon>
        <taxon>Eutheria</taxon>
        <taxon>Laurasiatheria</taxon>
        <taxon>Perissodactyla</taxon>
        <taxon>Rhinocerotidae</taxon>
        <taxon>Diceros</taxon>
    </lineage>
</organism>
<dbReference type="AlphaFoldDB" id="A0A7J7FKW8"/>
<gene>
    <name evidence="2" type="ORF">HPG69_007512</name>
</gene>
<reference evidence="2 3" key="1">
    <citation type="journal article" date="2020" name="Mol. Biol. Evol.">
        <title>Interspecific Gene Flow and the Evolution of Specialization in Black and White Rhinoceros.</title>
        <authorList>
            <person name="Moodley Y."/>
            <person name="Westbury M.V."/>
            <person name="Russo I.M."/>
            <person name="Gopalakrishnan S."/>
            <person name="Rakotoarivelo A."/>
            <person name="Olsen R.A."/>
            <person name="Prost S."/>
            <person name="Tunstall T."/>
            <person name="Ryder O.A."/>
            <person name="Dalen L."/>
            <person name="Bruford M.W."/>
        </authorList>
    </citation>
    <scope>NUCLEOTIDE SEQUENCE [LARGE SCALE GENOMIC DNA]</scope>
    <source>
        <strain evidence="2">SBR-YM</strain>
        <tissue evidence="2">Skin</tissue>
    </source>
</reference>
<dbReference type="GO" id="GO:0005783">
    <property type="term" value="C:endoplasmic reticulum"/>
    <property type="evidence" value="ECO:0007669"/>
    <property type="project" value="TreeGrafter"/>
</dbReference>
<keyword evidence="1" id="KW-0472">Membrane</keyword>
<sequence>MVLKAFFPTCCASVNSGLLVGRWVPEQSSAVVLAIVHFPFIPIQVKELLAQVQQASRVGVAVLGTWCHRRQEPEESLGHFLEGLGTIFSHEPWLQLCRERGSKFWSCKATRRQVPTSPSAPGEDQVMLIFYDQRKVLLSQLNPPAALPDQQAGDATASAGGLAAVFDTVARSEALFRRDRFDEGPVRLSHWQSEGVEASILVELAKRASGPVCLLLSCLLSLISAASACRQDLLPPPEGPGAAGWQLRTLHEPFWSLPPQQALRQDKALGALCTFAGEHLPSASDCLQGISGLPFPVRSQSRWAAGDHDKGPCTAEQGTVWRDDAFSPLLGMVLALLLWVFLCQHFVRRVFRLWPLSFIWSKLSTCEQLRHRLGQLTLIFSTQKAENPAQLMRRRQSRDLEEGAWSLPRRVAVWGPVYRHSAPPVSSQHVAEELQHLLQWLMGAPAGLKMNRALDQVLGRFFLYHIHLWISYIHLMSPFIERILWHVGLSACLGLTVALSILSDIVALLTFHIYCFYVYGARLPRQPSSPGRHAQAPGAGWVQGWLGALTAPTSCRLYCLKICGLSSLWRLFRGKKWNVLRQRVDSCSYDLDQLFIGTLLFTILVFLLPTTALYYLVFTLVS</sequence>
<name>A0A7J7FKW8_DICBM</name>
<dbReference type="Pfam" id="PF05024">
    <property type="entry name" value="Gpi1"/>
    <property type="match status" value="2"/>
</dbReference>
<proteinExistence type="predicted"/>
<dbReference type="GO" id="GO:0016020">
    <property type="term" value="C:membrane"/>
    <property type="evidence" value="ECO:0007669"/>
    <property type="project" value="InterPro"/>
</dbReference>
<accession>A0A7J7FKW8</accession>
<dbReference type="Proteomes" id="UP000551758">
    <property type="component" value="Unassembled WGS sequence"/>
</dbReference>
<dbReference type="GO" id="GO:0006506">
    <property type="term" value="P:GPI anchor biosynthetic process"/>
    <property type="evidence" value="ECO:0007669"/>
    <property type="project" value="InterPro"/>
</dbReference>
<evidence type="ECO:0000313" key="3">
    <source>
        <dbReference type="Proteomes" id="UP000551758"/>
    </source>
</evidence>
<feature type="transmembrane region" description="Helical" evidence="1">
    <location>
        <begin position="594"/>
        <end position="617"/>
    </location>
</feature>
<keyword evidence="3" id="KW-1185">Reference proteome</keyword>
<dbReference type="PANTHER" id="PTHR21329">
    <property type="entry name" value="PHOSPHATIDYLINOSITOL N-ACETYLGLUCOSAMINYLTRANSFERASE SUBUNIT Q-RELATED"/>
    <property type="match status" value="1"/>
</dbReference>
<feature type="transmembrane region" description="Helical" evidence="1">
    <location>
        <begin position="487"/>
        <end position="519"/>
    </location>
</feature>
<keyword evidence="1" id="KW-0812">Transmembrane</keyword>
<evidence type="ECO:0008006" key="4">
    <source>
        <dbReference type="Google" id="ProtNLM"/>
    </source>
</evidence>
<protein>
    <recommendedName>
        <fullName evidence="4">Phosphatidylinositol N-acetylglucosaminyltransferase subunit Q</fullName>
    </recommendedName>
</protein>
<evidence type="ECO:0000256" key="1">
    <source>
        <dbReference type="SAM" id="Phobius"/>
    </source>
</evidence>
<feature type="transmembrane region" description="Helical" evidence="1">
    <location>
        <begin position="457"/>
        <end position="475"/>
    </location>
</feature>
<feature type="transmembrane region" description="Helical" evidence="1">
    <location>
        <begin position="325"/>
        <end position="347"/>
    </location>
</feature>
<evidence type="ECO:0000313" key="2">
    <source>
        <dbReference type="EMBL" id="KAF5928627.1"/>
    </source>
</evidence>